<evidence type="ECO:0000256" key="1">
    <source>
        <dbReference type="ARBA" id="ARBA00022617"/>
    </source>
</evidence>
<evidence type="ECO:0000256" key="2">
    <source>
        <dbReference type="ARBA" id="ARBA00022723"/>
    </source>
</evidence>
<proteinExistence type="predicted"/>
<sequence>MHKRTLGLAALALVAGVAAHAADLPSNILYDANTDKKTLWPQPVANSGVVKYNEHRQDLSKWVTLSYEDKRPTRKAETVELKGDLNGDAKRGKEIAMNTQRGNCWACHVMPGDAQGGTGGPTLVGFKHRGYPDSYVYQTIWDRRAINPGAIMPPYGTNGVLPEQDIRDLVAFLQSLD</sequence>
<dbReference type="Proteomes" id="UP000502260">
    <property type="component" value="Chromosome"/>
</dbReference>
<accession>A0A6F8VCD8</accession>
<feature type="signal peptide" evidence="5">
    <location>
        <begin position="1"/>
        <end position="21"/>
    </location>
</feature>
<dbReference type="KEGG" id="slac:SKTS_22740"/>
<evidence type="ECO:0000256" key="5">
    <source>
        <dbReference type="SAM" id="SignalP"/>
    </source>
</evidence>
<evidence type="ECO:0000313" key="8">
    <source>
        <dbReference type="Proteomes" id="UP000502260"/>
    </source>
</evidence>
<organism evidence="7 8">
    <name type="scientific">Sulfurimicrobium lacus</name>
    <dbReference type="NCBI Taxonomy" id="2715678"/>
    <lineage>
        <taxon>Bacteria</taxon>
        <taxon>Pseudomonadati</taxon>
        <taxon>Pseudomonadota</taxon>
        <taxon>Betaproteobacteria</taxon>
        <taxon>Nitrosomonadales</taxon>
        <taxon>Sulfuricellaceae</taxon>
        <taxon>Sulfurimicrobium</taxon>
    </lineage>
</organism>
<keyword evidence="8" id="KW-1185">Reference proteome</keyword>
<dbReference type="RefSeq" id="WP_173064901.1">
    <property type="nucleotide sequence ID" value="NZ_AP022853.1"/>
</dbReference>
<keyword evidence="3 4" id="KW-0408">Iron</keyword>
<name>A0A6F8VCD8_9PROT</name>
<keyword evidence="1 4" id="KW-0349">Heme</keyword>
<feature type="chain" id="PRO_5026077249" description="Cytochrome c domain-containing protein" evidence="5">
    <location>
        <begin position="22"/>
        <end position="177"/>
    </location>
</feature>
<dbReference type="GO" id="GO:0020037">
    <property type="term" value="F:heme binding"/>
    <property type="evidence" value="ECO:0007669"/>
    <property type="project" value="InterPro"/>
</dbReference>
<dbReference type="InterPro" id="IPR030999">
    <property type="entry name" value="Thiosulf_SoxX"/>
</dbReference>
<dbReference type="Pfam" id="PF00034">
    <property type="entry name" value="Cytochrom_C"/>
    <property type="match status" value="1"/>
</dbReference>
<dbReference type="InterPro" id="IPR036909">
    <property type="entry name" value="Cyt_c-like_dom_sf"/>
</dbReference>
<feature type="domain" description="Cytochrome c" evidence="6">
    <location>
        <begin position="87"/>
        <end position="177"/>
    </location>
</feature>
<dbReference type="AlphaFoldDB" id="A0A6F8VCD8"/>
<protein>
    <recommendedName>
        <fullName evidence="6">Cytochrome c domain-containing protein</fullName>
    </recommendedName>
</protein>
<dbReference type="GO" id="GO:0046872">
    <property type="term" value="F:metal ion binding"/>
    <property type="evidence" value="ECO:0007669"/>
    <property type="project" value="UniProtKB-KW"/>
</dbReference>
<reference evidence="8" key="1">
    <citation type="submission" date="2020-03" db="EMBL/GenBank/DDBJ databases">
        <title>Complete genome sequence of sulfur-oxidizing bacterium skT11.</title>
        <authorList>
            <person name="Kanda M."/>
            <person name="Kojima H."/>
            <person name="Fukui M."/>
        </authorList>
    </citation>
    <scope>NUCLEOTIDE SEQUENCE [LARGE SCALE GENOMIC DNA]</scope>
    <source>
        <strain evidence="8">skT11</strain>
    </source>
</reference>
<dbReference type="NCBIfam" id="TIGR04485">
    <property type="entry name" value="thiosulf_SoxX"/>
    <property type="match status" value="1"/>
</dbReference>
<dbReference type="GO" id="GO:0009055">
    <property type="term" value="F:electron transfer activity"/>
    <property type="evidence" value="ECO:0007669"/>
    <property type="project" value="InterPro"/>
</dbReference>
<dbReference type="PROSITE" id="PS51007">
    <property type="entry name" value="CYTC"/>
    <property type="match status" value="1"/>
</dbReference>
<dbReference type="SUPFAM" id="SSF46626">
    <property type="entry name" value="Cytochrome c"/>
    <property type="match status" value="1"/>
</dbReference>
<evidence type="ECO:0000313" key="7">
    <source>
        <dbReference type="EMBL" id="BCB27388.1"/>
    </source>
</evidence>
<dbReference type="EMBL" id="AP022853">
    <property type="protein sequence ID" value="BCB27388.1"/>
    <property type="molecule type" value="Genomic_DNA"/>
</dbReference>
<keyword evidence="2 4" id="KW-0479">Metal-binding</keyword>
<dbReference type="Gene3D" id="1.10.760.10">
    <property type="entry name" value="Cytochrome c-like domain"/>
    <property type="match status" value="1"/>
</dbReference>
<evidence type="ECO:0000256" key="3">
    <source>
        <dbReference type="ARBA" id="ARBA00023004"/>
    </source>
</evidence>
<dbReference type="InterPro" id="IPR009056">
    <property type="entry name" value="Cyt_c-like_dom"/>
</dbReference>
<keyword evidence="5" id="KW-0732">Signal</keyword>
<evidence type="ECO:0000259" key="6">
    <source>
        <dbReference type="PROSITE" id="PS51007"/>
    </source>
</evidence>
<evidence type="ECO:0000256" key="4">
    <source>
        <dbReference type="PROSITE-ProRule" id="PRU00433"/>
    </source>
</evidence>
<gene>
    <name evidence="7" type="ORF">SKTS_22740</name>
</gene>